<sequence length="181" mass="19499">MKAFTSLSAASLLTTAAVAVTLPPNTPIYIGELTTPSSTNQIAWLPSPKFCTKATTVLGSGPFSLKHGGAEDIANLQFTGYSASAASLTKDGKIYADCVVGPDSVELGDRCPKLVKEEGHVRRTWTCWVKEEETTKAVEEEDVVKPMKNIAKPPPKYAEEGGTYQKWTCDEKGCKPDDQVD</sequence>
<proteinExistence type="predicted"/>
<comment type="caution">
    <text evidence="2">The sequence shown here is derived from an EMBL/GenBank/DDBJ whole genome shotgun (WGS) entry which is preliminary data.</text>
</comment>
<name>A0A370TK16_9HELO</name>
<dbReference type="OrthoDB" id="3429372at2759"/>
<dbReference type="Proteomes" id="UP000254866">
    <property type="component" value="Unassembled WGS sequence"/>
</dbReference>
<dbReference type="AlphaFoldDB" id="A0A370TK16"/>
<dbReference type="EMBL" id="NPIC01000005">
    <property type="protein sequence ID" value="RDL35870.1"/>
    <property type="molecule type" value="Genomic_DNA"/>
</dbReference>
<keyword evidence="3" id="KW-1185">Reference proteome</keyword>
<accession>A0A370TK16</accession>
<evidence type="ECO:0000313" key="3">
    <source>
        <dbReference type="Proteomes" id="UP000254866"/>
    </source>
</evidence>
<evidence type="ECO:0000256" key="1">
    <source>
        <dbReference type="SAM" id="SignalP"/>
    </source>
</evidence>
<evidence type="ECO:0000313" key="2">
    <source>
        <dbReference type="EMBL" id="RDL35870.1"/>
    </source>
</evidence>
<keyword evidence="1" id="KW-0732">Signal</keyword>
<dbReference type="GeneID" id="43599331"/>
<gene>
    <name evidence="2" type="ORF">BP5553_06482</name>
</gene>
<reference evidence="2 3" key="1">
    <citation type="journal article" date="2018" name="IMA Fungus">
        <title>IMA Genome-F 9: Draft genome sequence of Annulohypoxylon stygium, Aspergillus mulundensis, Berkeleyomyces basicola (syn. Thielaviopsis basicola), Ceratocystis smalleyi, two Cercospora beticola strains, Coleophoma cylindrospora, Fusarium fracticaudum, Phialophora cf. hyalina, and Morchella septimelata.</title>
        <authorList>
            <person name="Wingfield B.D."/>
            <person name="Bills G.F."/>
            <person name="Dong Y."/>
            <person name="Huang W."/>
            <person name="Nel W.J."/>
            <person name="Swalarsk-Parry B.S."/>
            <person name="Vaghefi N."/>
            <person name="Wilken P.M."/>
            <person name="An Z."/>
            <person name="de Beer Z.W."/>
            <person name="De Vos L."/>
            <person name="Chen L."/>
            <person name="Duong T.A."/>
            <person name="Gao Y."/>
            <person name="Hammerbacher A."/>
            <person name="Kikkert J.R."/>
            <person name="Li Y."/>
            <person name="Li H."/>
            <person name="Li K."/>
            <person name="Li Q."/>
            <person name="Liu X."/>
            <person name="Ma X."/>
            <person name="Naidoo K."/>
            <person name="Pethybridge S.J."/>
            <person name="Sun J."/>
            <person name="Steenkamp E.T."/>
            <person name="van der Nest M.A."/>
            <person name="van Wyk S."/>
            <person name="Wingfield M.J."/>
            <person name="Xiong C."/>
            <person name="Yue Q."/>
            <person name="Zhang X."/>
        </authorList>
    </citation>
    <scope>NUCLEOTIDE SEQUENCE [LARGE SCALE GENOMIC DNA]</scope>
    <source>
        <strain evidence="2 3">BP 5553</strain>
    </source>
</reference>
<dbReference type="RefSeq" id="XP_031868526.1">
    <property type="nucleotide sequence ID" value="XM_032015105.1"/>
</dbReference>
<organism evidence="2 3">
    <name type="scientific">Venustampulla echinocandica</name>
    <dbReference type="NCBI Taxonomy" id="2656787"/>
    <lineage>
        <taxon>Eukaryota</taxon>
        <taxon>Fungi</taxon>
        <taxon>Dikarya</taxon>
        <taxon>Ascomycota</taxon>
        <taxon>Pezizomycotina</taxon>
        <taxon>Leotiomycetes</taxon>
        <taxon>Helotiales</taxon>
        <taxon>Pleuroascaceae</taxon>
        <taxon>Venustampulla</taxon>
    </lineage>
</organism>
<protein>
    <submittedName>
        <fullName evidence="2">Uncharacterized protein</fullName>
    </submittedName>
</protein>
<feature type="signal peptide" evidence="1">
    <location>
        <begin position="1"/>
        <end position="19"/>
    </location>
</feature>
<feature type="chain" id="PRO_5016811394" evidence="1">
    <location>
        <begin position="20"/>
        <end position="181"/>
    </location>
</feature>